<evidence type="ECO:0000256" key="2">
    <source>
        <dbReference type="SAM" id="SignalP"/>
    </source>
</evidence>
<gene>
    <name evidence="3" type="ORF">mMyoMyo1_009842</name>
</gene>
<accession>A0A7J7ZY40</accession>
<feature type="compositionally biased region" description="Basic residues" evidence="1">
    <location>
        <begin position="104"/>
        <end position="117"/>
    </location>
</feature>
<evidence type="ECO:0000256" key="1">
    <source>
        <dbReference type="SAM" id="MobiDB-lite"/>
    </source>
</evidence>
<protein>
    <submittedName>
        <fullName evidence="3">Uncharacterized protein</fullName>
    </submittedName>
</protein>
<feature type="compositionally biased region" description="Basic and acidic residues" evidence="1">
    <location>
        <begin position="57"/>
        <end position="71"/>
    </location>
</feature>
<feature type="region of interest" description="Disordered" evidence="1">
    <location>
        <begin position="48"/>
        <end position="71"/>
    </location>
</feature>
<organism evidence="3 4">
    <name type="scientific">Myotis myotis</name>
    <name type="common">Greater mouse-eared bat</name>
    <name type="synonym">Vespertilio myotis</name>
    <dbReference type="NCBI Taxonomy" id="51298"/>
    <lineage>
        <taxon>Eukaryota</taxon>
        <taxon>Metazoa</taxon>
        <taxon>Chordata</taxon>
        <taxon>Craniata</taxon>
        <taxon>Vertebrata</taxon>
        <taxon>Euteleostomi</taxon>
        <taxon>Mammalia</taxon>
        <taxon>Eutheria</taxon>
        <taxon>Laurasiatheria</taxon>
        <taxon>Chiroptera</taxon>
        <taxon>Yangochiroptera</taxon>
        <taxon>Vespertilionidae</taxon>
        <taxon>Myotis</taxon>
    </lineage>
</organism>
<feature type="compositionally biased region" description="Low complexity" evidence="1">
    <location>
        <begin position="91"/>
        <end position="101"/>
    </location>
</feature>
<reference evidence="3 4" key="1">
    <citation type="journal article" date="2020" name="Nature">
        <title>Six reference-quality genomes reveal evolution of bat adaptations.</title>
        <authorList>
            <person name="Jebb D."/>
            <person name="Huang Z."/>
            <person name="Pippel M."/>
            <person name="Hughes G.M."/>
            <person name="Lavrichenko K."/>
            <person name="Devanna P."/>
            <person name="Winkler S."/>
            <person name="Jermiin L.S."/>
            <person name="Skirmuntt E.C."/>
            <person name="Katzourakis A."/>
            <person name="Burkitt-Gray L."/>
            <person name="Ray D.A."/>
            <person name="Sullivan K.A.M."/>
            <person name="Roscito J.G."/>
            <person name="Kirilenko B.M."/>
            <person name="Davalos L.M."/>
            <person name="Corthals A.P."/>
            <person name="Power M.L."/>
            <person name="Jones G."/>
            <person name="Ransome R.D."/>
            <person name="Dechmann D.K.N."/>
            <person name="Locatelli A.G."/>
            <person name="Puechmaille S.J."/>
            <person name="Fedrigo O."/>
            <person name="Jarvis E.D."/>
            <person name="Hiller M."/>
            <person name="Vernes S.C."/>
            <person name="Myers E.W."/>
            <person name="Teeling E.C."/>
        </authorList>
    </citation>
    <scope>NUCLEOTIDE SEQUENCE [LARGE SCALE GENOMIC DNA]</scope>
    <source>
        <strain evidence="3">MMyoMyo1</strain>
        <tissue evidence="3">Flight muscle</tissue>
    </source>
</reference>
<dbReference type="Proteomes" id="UP000527355">
    <property type="component" value="Unassembled WGS sequence"/>
</dbReference>
<evidence type="ECO:0000313" key="3">
    <source>
        <dbReference type="EMBL" id="KAF6378969.1"/>
    </source>
</evidence>
<keyword evidence="2" id="KW-0732">Signal</keyword>
<evidence type="ECO:0000313" key="4">
    <source>
        <dbReference type="Proteomes" id="UP000527355"/>
    </source>
</evidence>
<feature type="region of interest" description="Disordered" evidence="1">
    <location>
        <begin position="90"/>
        <end position="133"/>
    </location>
</feature>
<dbReference type="EMBL" id="JABWUV010000002">
    <property type="protein sequence ID" value="KAF6378969.1"/>
    <property type="molecule type" value="Genomic_DNA"/>
</dbReference>
<name>A0A7J7ZY40_MYOMY</name>
<feature type="signal peptide" evidence="2">
    <location>
        <begin position="1"/>
        <end position="27"/>
    </location>
</feature>
<proteinExistence type="predicted"/>
<keyword evidence="4" id="KW-1185">Reference proteome</keyword>
<dbReference type="AlphaFoldDB" id="A0A7J7ZY40"/>
<sequence>MQGGPGASALPMKRLDLLGFLLAPSLCPLFSPSSRLELRGLCRCGGARGSAPQRCGHNGERKAERPADGRSGELRVAIPSLQPHRCSRSCRSAPGCGAAEAARARRPRAPRCRRASRRTSSPGHRGPWSLLQEPLGCRQTGGMGRWNAETFRRASLRSERTRKSLGCIPNVLEDPHPLRRKGTKRKEGKC</sequence>
<comment type="caution">
    <text evidence="3">The sequence shown here is derived from an EMBL/GenBank/DDBJ whole genome shotgun (WGS) entry which is preliminary data.</text>
</comment>
<feature type="chain" id="PRO_5029684643" evidence="2">
    <location>
        <begin position="28"/>
        <end position="190"/>
    </location>
</feature>